<evidence type="ECO:0000313" key="3">
    <source>
        <dbReference type="Proteomes" id="UP001050975"/>
    </source>
</evidence>
<dbReference type="AlphaFoldDB" id="A0AAV3XIH2"/>
<comment type="caution">
    <text evidence="2">The sequence shown here is derived from an EMBL/GenBank/DDBJ whole genome shotgun (WGS) entry which is preliminary data.</text>
</comment>
<sequence length="55" mass="6243">MLNPTYELLDKLIALSMGERSHPKSARDRPNSPRDLLELNSASQNTHHLTRTGCR</sequence>
<proteinExistence type="predicted"/>
<evidence type="ECO:0008006" key="4">
    <source>
        <dbReference type="Google" id="ProtNLM"/>
    </source>
</evidence>
<dbReference type="Proteomes" id="UP001050975">
    <property type="component" value="Unassembled WGS sequence"/>
</dbReference>
<feature type="region of interest" description="Disordered" evidence="1">
    <location>
        <begin position="17"/>
        <end position="55"/>
    </location>
</feature>
<feature type="compositionally biased region" description="Basic and acidic residues" evidence="1">
    <location>
        <begin position="19"/>
        <end position="37"/>
    </location>
</feature>
<evidence type="ECO:0000313" key="2">
    <source>
        <dbReference type="EMBL" id="GET40304.1"/>
    </source>
</evidence>
<name>A0AAV3XIH2_9CYAN</name>
<protein>
    <recommendedName>
        <fullName evidence="4">Transposase</fullName>
    </recommendedName>
</protein>
<accession>A0AAV3XIH2</accession>
<reference evidence="2" key="1">
    <citation type="submission" date="2019-10" db="EMBL/GenBank/DDBJ databases">
        <title>Draft genome sequece of Microseira wollei NIES-4236.</title>
        <authorList>
            <person name="Yamaguchi H."/>
            <person name="Suzuki S."/>
            <person name="Kawachi M."/>
        </authorList>
    </citation>
    <scope>NUCLEOTIDE SEQUENCE</scope>
    <source>
        <strain evidence="2">NIES-4236</strain>
    </source>
</reference>
<gene>
    <name evidence="2" type="ORF">MiSe_51130</name>
</gene>
<dbReference type="EMBL" id="BLAY01000087">
    <property type="protein sequence ID" value="GET40304.1"/>
    <property type="molecule type" value="Genomic_DNA"/>
</dbReference>
<keyword evidence="3" id="KW-1185">Reference proteome</keyword>
<organism evidence="2 3">
    <name type="scientific">Microseira wollei NIES-4236</name>
    <dbReference type="NCBI Taxonomy" id="2530354"/>
    <lineage>
        <taxon>Bacteria</taxon>
        <taxon>Bacillati</taxon>
        <taxon>Cyanobacteriota</taxon>
        <taxon>Cyanophyceae</taxon>
        <taxon>Oscillatoriophycideae</taxon>
        <taxon>Aerosakkonematales</taxon>
        <taxon>Aerosakkonemataceae</taxon>
        <taxon>Microseira</taxon>
    </lineage>
</organism>
<evidence type="ECO:0000256" key="1">
    <source>
        <dbReference type="SAM" id="MobiDB-lite"/>
    </source>
</evidence>